<dbReference type="RefSeq" id="XP_028135992.1">
    <property type="nucleotide sequence ID" value="XM_028280191.1"/>
</dbReference>
<dbReference type="InParanoid" id="A0A6P7FM65"/>
<evidence type="ECO:0000256" key="3">
    <source>
        <dbReference type="ARBA" id="ARBA00006946"/>
    </source>
</evidence>
<feature type="domain" description="Calponin-homology (CH)" evidence="14">
    <location>
        <begin position="5"/>
        <end position="120"/>
    </location>
</feature>
<keyword evidence="11" id="KW-0206">Cytoskeleton</keyword>
<protein>
    <recommendedName>
        <fullName evidence="5">Protein hook</fullName>
    </recommendedName>
</protein>
<dbReference type="InterPro" id="IPR001715">
    <property type="entry name" value="CH_dom"/>
</dbReference>
<dbReference type="Pfam" id="PF19047">
    <property type="entry name" value="HOOK_N"/>
    <property type="match status" value="1"/>
</dbReference>
<evidence type="ECO:0000313" key="17">
    <source>
        <dbReference type="RefSeq" id="XP_028135992.1"/>
    </source>
</evidence>
<evidence type="ECO:0000259" key="14">
    <source>
        <dbReference type="PROSITE" id="PS50021"/>
    </source>
</evidence>
<evidence type="ECO:0000313" key="16">
    <source>
        <dbReference type="Proteomes" id="UP001652700"/>
    </source>
</evidence>
<dbReference type="SUPFAM" id="SSF116907">
    <property type="entry name" value="Hook domain"/>
    <property type="match status" value="1"/>
</dbReference>
<evidence type="ECO:0000256" key="1">
    <source>
        <dbReference type="ARBA" id="ARBA00004177"/>
    </source>
</evidence>
<evidence type="ECO:0000256" key="11">
    <source>
        <dbReference type="ARBA" id="ARBA00023212"/>
    </source>
</evidence>
<dbReference type="OrthoDB" id="49395at2759"/>
<comment type="subcellular location">
    <subcellularLocation>
        <location evidence="2">Cytoplasm</location>
        <location evidence="2">Cytoskeleton</location>
    </subcellularLocation>
    <subcellularLocation>
        <location evidence="1">Endosome</location>
    </subcellularLocation>
</comment>
<dbReference type="KEGG" id="dvv:114330783"/>
<keyword evidence="6" id="KW-0963">Cytoplasm</keyword>
<dbReference type="Proteomes" id="UP001652700">
    <property type="component" value="Unplaced"/>
</dbReference>
<dbReference type="InterPro" id="IPR036872">
    <property type="entry name" value="CH_dom_sf"/>
</dbReference>
<dbReference type="GO" id="GO:0005768">
    <property type="term" value="C:endosome"/>
    <property type="evidence" value="ECO:0007669"/>
    <property type="project" value="UniProtKB-SubCell"/>
</dbReference>
<evidence type="ECO:0000256" key="9">
    <source>
        <dbReference type="ARBA" id="ARBA00022753"/>
    </source>
</evidence>
<dbReference type="PROSITE" id="PS50021">
    <property type="entry name" value="CH"/>
    <property type="match status" value="1"/>
</dbReference>
<keyword evidence="16" id="KW-1185">Reference proteome</keyword>
<dbReference type="GO" id="GO:0005874">
    <property type="term" value="C:microtubule"/>
    <property type="evidence" value="ECO:0007669"/>
    <property type="project" value="UniProtKB-KW"/>
</dbReference>
<evidence type="ECO:0000256" key="13">
    <source>
        <dbReference type="SAM" id="MobiDB-lite"/>
    </source>
</evidence>
<keyword evidence="8" id="KW-0493">Microtubule</keyword>
<dbReference type="PANTHER" id="PTHR18947:SF39">
    <property type="entry name" value="PROTEIN HOOK"/>
    <property type="match status" value="1"/>
</dbReference>
<dbReference type="FunFam" id="1.10.418.10:FF:000024">
    <property type="entry name" value="Hook homolog 3 (Drosophila)"/>
    <property type="match status" value="1"/>
</dbReference>
<evidence type="ECO:0000256" key="2">
    <source>
        <dbReference type="ARBA" id="ARBA00004245"/>
    </source>
</evidence>
<feature type="compositionally biased region" description="Polar residues" evidence="13">
    <location>
        <begin position="604"/>
        <end position="613"/>
    </location>
</feature>
<dbReference type="Gene3D" id="1.10.418.10">
    <property type="entry name" value="Calponin-like domain"/>
    <property type="match status" value="1"/>
</dbReference>
<evidence type="ECO:0000256" key="10">
    <source>
        <dbReference type="ARBA" id="ARBA00023054"/>
    </source>
</evidence>
<organism evidence="17">
    <name type="scientific">Diabrotica virgifera virgifera</name>
    <name type="common">western corn rootworm</name>
    <dbReference type="NCBI Taxonomy" id="50390"/>
    <lineage>
        <taxon>Eukaryota</taxon>
        <taxon>Metazoa</taxon>
        <taxon>Ecdysozoa</taxon>
        <taxon>Arthropoda</taxon>
        <taxon>Hexapoda</taxon>
        <taxon>Insecta</taxon>
        <taxon>Pterygota</taxon>
        <taxon>Neoptera</taxon>
        <taxon>Endopterygota</taxon>
        <taxon>Coleoptera</taxon>
        <taxon>Polyphaga</taxon>
        <taxon>Cucujiformia</taxon>
        <taxon>Chrysomeloidea</taxon>
        <taxon>Chrysomelidae</taxon>
        <taxon>Galerucinae</taxon>
        <taxon>Diabroticina</taxon>
        <taxon>Diabroticites</taxon>
        <taxon>Diabrotica</taxon>
    </lineage>
</organism>
<evidence type="ECO:0000313" key="15">
    <source>
        <dbReference type="EnsemblMetazoa" id="XP_028135992.1"/>
    </source>
</evidence>
<sequence>MDPSEDMCKSLAKWLQKIVPNKTRTIPEICDGVGMVDALLQISPEHFSKLESKIKRDVGANNWRLRISNLKKIVEAVIEFYQDVLTLQVLDIGVPDVNQIGENNDPVQLAKLLRLILGCAINCERKQEYITMIMDMEESIQQNIMQAIQQLDQVTGGQGRSGLSLLILDSDTRVMKLVSDLESSNKSREALTQQVETLEQQIQTLLDEKRSLHEQNQMLIEKEAKNPQENIRKQLESLKDELFKSEVIREDFKGKLFEQEKQILTYQEKINELQIAANESAKLKDEIDALTESAGKVVDLELTVASYKKRLENYQDIKRNLQKLEEKQMEYIQKNMELEEELSKNSTWKAQCEVYKNQIVELQQKLDEEAQKADKAQFNLDKIKAKLISLQGEKERLILERDTLKEENEELKLGPRESGAAVSQELTPTEMEKRLKLMEKENKTLRSSSQEMESKQLQLDSALNRIEKLQQKNRTLNQTVLKLEAQVEELKTQQSEVQGTSSGSSIVKEYRQKIIAYQEALASKDNELQSLQTKYNRNVGRAREVAQQLEFKSNGDSDNASLRQSNIKELEERLITAAFNKLSLNCHRESMDERLSVLHGGQGQSFLSRQRQPTPRKPIQRFKPK</sequence>
<proteinExistence type="inferred from homology"/>
<dbReference type="InterPro" id="IPR043936">
    <property type="entry name" value="HOOK_N"/>
</dbReference>
<dbReference type="EnsemblMetazoa" id="XM_028280191.2">
    <property type="protein sequence ID" value="XP_028135992.1"/>
    <property type="gene ID" value="LOC114330783"/>
</dbReference>
<evidence type="ECO:0000256" key="4">
    <source>
        <dbReference type="ARBA" id="ARBA00011241"/>
    </source>
</evidence>
<dbReference type="InterPro" id="IPR008636">
    <property type="entry name" value="Hook_C"/>
</dbReference>
<reference evidence="17" key="1">
    <citation type="submission" date="2025-04" db="UniProtKB">
        <authorList>
            <consortium name="RefSeq"/>
        </authorList>
    </citation>
    <scope>IDENTIFICATION</scope>
    <source>
        <tissue evidence="17">Whole insect</tissue>
    </source>
</reference>
<keyword evidence="10 12" id="KW-0175">Coiled coil</keyword>
<dbReference type="PANTHER" id="PTHR18947">
    <property type="entry name" value="HOOK PROTEINS"/>
    <property type="match status" value="1"/>
</dbReference>
<dbReference type="GeneID" id="114330783"/>
<comment type="subunit">
    <text evidence="4">Homodimer. Interacts with microtubules via its N-terminus.</text>
</comment>
<comment type="similarity">
    <text evidence="3">Belongs to the hook family.</text>
</comment>
<dbReference type="GO" id="GO:0006897">
    <property type="term" value="P:endocytosis"/>
    <property type="evidence" value="ECO:0007669"/>
    <property type="project" value="UniProtKB-KW"/>
</dbReference>
<dbReference type="AlphaFoldDB" id="A0A6P7FM65"/>
<accession>A0A6P7FM65</accession>
<keyword evidence="7" id="KW-0254">Endocytosis</keyword>
<feature type="coiled-coil region" evidence="12">
    <location>
        <begin position="181"/>
        <end position="222"/>
    </location>
</feature>
<feature type="region of interest" description="Disordered" evidence="13">
    <location>
        <begin position="599"/>
        <end position="625"/>
    </location>
</feature>
<evidence type="ECO:0000256" key="7">
    <source>
        <dbReference type="ARBA" id="ARBA00022583"/>
    </source>
</evidence>
<evidence type="ECO:0000256" key="5">
    <source>
        <dbReference type="ARBA" id="ARBA00018971"/>
    </source>
</evidence>
<dbReference type="Pfam" id="PF05622">
    <property type="entry name" value="HOOK"/>
    <property type="match status" value="2"/>
</dbReference>
<feature type="coiled-coil region" evidence="12">
    <location>
        <begin position="256"/>
        <end position="534"/>
    </location>
</feature>
<dbReference type="CTD" id="35169"/>
<evidence type="ECO:0000256" key="12">
    <source>
        <dbReference type="SAM" id="Coils"/>
    </source>
</evidence>
<dbReference type="GO" id="GO:0005813">
    <property type="term" value="C:centrosome"/>
    <property type="evidence" value="ECO:0007669"/>
    <property type="project" value="TreeGrafter"/>
</dbReference>
<dbReference type="GO" id="GO:0008017">
    <property type="term" value="F:microtubule binding"/>
    <property type="evidence" value="ECO:0007669"/>
    <property type="project" value="InterPro"/>
</dbReference>
<evidence type="ECO:0000256" key="8">
    <source>
        <dbReference type="ARBA" id="ARBA00022701"/>
    </source>
</evidence>
<reference evidence="15" key="2">
    <citation type="submission" date="2025-05" db="UniProtKB">
        <authorList>
            <consortium name="EnsemblMetazoa"/>
        </authorList>
    </citation>
    <scope>IDENTIFICATION</scope>
</reference>
<dbReference type="GO" id="GO:0031122">
    <property type="term" value="P:cytoplasmic microtubule organization"/>
    <property type="evidence" value="ECO:0007669"/>
    <property type="project" value="InterPro"/>
</dbReference>
<dbReference type="GO" id="GO:0051959">
    <property type="term" value="F:dynein light intermediate chain binding"/>
    <property type="evidence" value="ECO:0007669"/>
    <property type="project" value="TreeGrafter"/>
</dbReference>
<dbReference type="GO" id="GO:0030705">
    <property type="term" value="P:cytoskeleton-dependent intracellular transport"/>
    <property type="evidence" value="ECO:0007669"/>
    <property type="project" value="InterPro"/>
</dbReference>
<evidence type="ECO:0000256" key="6">
    <source>
        <dbReference type="ARBA" id="ARBA00022490"/>
    </source>
</evidence>
<keyword evidence="9" id="KW-0967">Endosome</keyword>
<name>A0A6P7FM65_DIAVI</name>
<dbReference type="FunCoup" id="A0A6P7FM65">
    <property type="interactions" value="492"/>
</dbReference>
<gene>
    <name evidence="17" type="primary">LOC114330783</name>
</gene>